<dbReference type="Pfam" id="PF02789">
    <property type="entry name" value="Peptidase_M17_N"/>
    <property type="match status" value="1"/>
</dbReference>
<organism evidence="8">
    <name type="scientific">Paulinella micropora</name>
    <dbReference type="NCBI Taxonomy" id="1928728"/>
    <lineage>
        <taxon>Eukaryota</taxon>
        <taxon>Sar</taxon>
        <taxon>Rhizaria</taxon>
        <taxon>Cercozoa</taxon>
        <taxon>Imbricatea</taxon>
        <taxon>Silicofilosea</taxon>
        <taxon>Euglyphida</taxon>
        <taxon>Paulinellidae</taxon>
        <taxon>Paulinella</taxon>
    </lineage>
</organism>
<dbReference type="EMBL" id="KX897545">
    <property type="protein sequence ID" value="APP88460.1"/>
    <property type="molecule type" value="Genomic_DNA"/>
</dbReference>
<keyword evidence="6" id="KW-0378">Hydrolase</keyword>
<keyword evidence="5" id="KW-0645">Protease</keyword>
<dbReference type="PRINTS" id="PR00481">
    <property type="entry name" value="LAMNOPPTDASE"/>
</dbReference>
<dbReference type="HAMAP" id="MF_00181">
    <property type="entry name" value="Cytosol_peptidase_M17"/>
    <property type="match status" value="1"/>
</dbReference>
<dbReference type="AlphaFoldDB" id="A0A1L5YCN1"/>
<evidence type="ECO:0000313" key="10">
    <source>
        <dbReference type="EMBL" id="BBL86446.1"/>
    </source>
</evidence>
<geneLocation type="plastid" evidence="8"/>
<feature type="domain" description="Cytosol aminopeptidase" evidence="7">
    <location>
        <begin position="338"/>
        <end position="345"/>
    </location>
</feature>
<keyword evidence="8" id="KW-0934">Plastid</keyword>
<dbReference type="SUPFAM" id="SSF52949">
    <property type="entry name" value="Macro domain-like"/>
    <property type="match status" value="1"/>
</dbReference>
<dbReference type="Proteomes" id="UP000503178">
    <property type="component" value="Chromatophore Pltd"/>
</dbReference>
<dbReference type="PANTHER" id="PTHR11963">
    <property type="entry name" value="LEUCINE AMINOPEPTIDASE-RELATED"/>
    <property type="match status" value="1"/>
</dbReference>
<reference evidence="8" key="1">
    <citation type="journal article" date="2017" name="Protist">
        <title>Diversity of the Photosynthetic Paulinella Species, with the Description of Paulinella micropora sp. nov. and the Chromatophore Genome Sequence for strain KR01.</title>
        <authorList>
            <person name="Lhee D."/>
            <person name="Yang E.C."/>
            <person name="Kim J.I."/>
            <person name="Nakayama T."/>
            <person name="Zuccarello G."/>
            <person name="Andersen R.A."/>
            <person name="Yoon H.S."/>
        </authorList>
    </citation>
    <scope>NUCLEOTIDE SEQUENCE</scope>
    <source>
        <strain evidence="9">FK01</strain>
        <strain evidence="8">KR01</strain>
    </source>
</reference>
<dbReference type="Gene3D" id="3.40.630.10">
    <property type="entry name" value="Zn peptidases"/>
    <property type="match status" value="1"/>
</dbReference>
<proteinExistence type="inferred from homology"/>
<dbReference type="EMBL" id="LC490351">
    <property type="protein sequence ID" value="BBL86446.1"/>
    <property type="molecule type" value="Genomic_DNA"/>
</dbReference>
<dbReference type="InterPro" id="IPR023042">
    <property type="entry name" value="Peptidase_M17_leu_NH2_pept"/>
</dbReference>
<gene>
    <name evidence="8" type="primary">lap</name>
    <name evidence="10" type="synonym">MYN1_Chr_625</name>
    <name evidence="8" type="ORF">PCKR_695</name>
    <name evidence="9" type="ORF">PFK_695</name>
    <name evidence="10" type="ORF">PMYN1_Chma641</name>
</gene>
<dbReference type="InterPro" id="IPR011356">
    <property type="entry name" value="Leucine_aapep/pepB"/>
</dbReference>
<dbReference type="Gene3D" id="3.40.220.10">
    <property type="entry name" value="Leucine Aminopeptidase, subunit E, domain 1"/>
    <property type="match status" value="1"/>
</dbReference>
<keyword evidence="11" id="KW-1185">Reference proteome</keyword>
<comment type="catalytic activity">
    <reaction evidence="1">
        <text>Release of an N-terminal amino acid, Xaa-|-Yaa-, in which Xaa is preferably Leu, but may be other amino acids including Pro although not Arg or Lys, and Yaa may be Pro. Amino acid amides and methyl esters are also readily hydrolyzed, but rates on arylamides are exceedingly low.</text>
        <dbReference type="EC" id="3.4.11.1"/>
    </reaction>
</comment>
<comment type="catalytic activity">
    <reaction evidence="2">
        <text>Release of N-terminal proline from a peptide.</text>
        <dbReference type="EC" id="3.4.11.5"/>
    </reaction>
</comment>
<dbReference type="Pfam" id="PF00883">
    <property type="entry name" value="Peptidase_M17"/>
    <property type="match status" value="1"/>
</dbReference>
<evidence type="ECO:0000256" key="6">
    <source>
        <dbReference type="ARBA" id="ARBA00022801"/>
    </source>
</evidence>
<dbReference type="CDD" id="cd00433">
    <property type="entry name" value="Peptidase_M17"/>
    <property type="match status" value="1"/>
</dbReference>
<dbReference type="GO" id="GO:0005737">
    <property type="term" value="C:cytoplasm"/>
    <property type="evidence" value="ECO:0007669"/>
    <property type="project" value="InterPro"/>
</dbReference>
<dbReference type="InterPro" id="IPR043472">
    <property type="entry name" value="Macro_dom-like"/>
</dbReference>
<dbReference type="InterPro" id="IPR000819">
    <property type="entry name" value="Peptidase_M17_C"/>
</dbReference>
<protein>
    <submittedName>
        <fullName evidence="8">Leucyl aminopeptidase</fullName>
    </submittedName>
</protein>
<evidence type="ECO:0000313" key="11">
    <source>
        <dbReference type="Proteomes" id="UP000503178"/>
    </source>
</evidence>
<dbReference type="GO" id="GO:0030145">
    <property type="term" value="F:manganese ion binding"/>
    <property type="evidence" value="ECO:0007669"/>
    <property type="project" value="InterPro"/>
</dbReference>
<dbReference type="EMBL" id="KY124271">
    <property type="protein sequence ID" value="AQX45227.1"/>
    <property type="molecule type" value="Genomic_DNA"/>
</dbReference>
<dbReference type="NCBIfam" id="NF002076">
    <property type="entry name" value="PRK00913.2-3"/>
    <property type="match status" value="1"/>
</dbReference>
<accession>A0A1L5YCN1</accession>
<reference evidence="10 11" key="2">
    <citation type="submission" date="2019-06" db="EMBL/GenBank/DDBJ databases">
        <title>A hidden player of endosymbiotic evolution: DNA virus triggered massive gene transfer.</title>
        <authorList>
            <person name="Matsuo M."/>
            <person name="Katahata A."/>
            <person name="Tachikawa M."/>
            <person name="Minakuchi Y."/>
            <person name="Noguchi H."/>
            <person name="Toyoda A."/>
            <person name="Fujiyama A."/>
            <person name="Suzuki Y."/>
            <person name="Satoh S."/>
            <person name="Nakayama T."/>
            <person name="Kamikawa R."/>
            <person name="Nomura M."/>
            <person name="Inagaki Y."/>
            <person name="Ishida K."/>
            <person name="Obokata J."/>
        </authorList>
    </citation>
    <scope>NUCLEOTIDE SEQUENCE [LARGE SCALE GENOMIC DNA]</scope>
    <source>
        <strain evidence="10 11">MYN1</strain>
    </source>
</reference>
<dbReference type="PROSITE" id="PS00631">
    <property type="entry name" value="CYTOSOL_AP"/>
    <property type="match status" value="1"/>
</dbReference>
<evidence type="ECO:0000313" key="8">
    <source>
        <dbReference type="EMBL" id="APP88460.1"/>
    </source>
</evidence>
<keyword evidence="4 8" id="KW-0031">Aminopeptidase</keyword>
<comment type="similarity">
    <text evidence="3">Belongs to the peptidase M17 family.</text>
</comment>
<dbReference type="PANTHER" id="PTHR11963:SF23">
    <property type="entry name" value="CYTOSOL AMINOPEPTIDASE"/>
    <property type="match status" value="1"/>
</dbReference>
<evidence type="ECO:0000313" key="9">
    <source>
        <dbReference type="EMBL" id="AQX45227.1"/>
    </source>
</evidence>
<dbReference type="GO" id="GO:0070006">
    <property type="term" value="F:metalloaminopeptidase activity"/>
    <property type="evidence" value="ECO:0007669"/>
    <property type="project" value="InterPro"/>
</dbReference>
<evidence type="ECO:0000256" key="1">
    <source>
        <dbReference type="ARBA" id="ARBA00000135"/>
    </source>
</evidence>
<name>A0A1L5YCN1_9EUKA</name>
<sequence length="492" mass="52773">MQILLSTETLSSWSGDTLVIGLFKDDNENDRQELHKRFGSVLAEESAILKFSGKRREIESLACFQSIYKKIILIGLGQSTELSIQAIRDCISSISSKMIGDHGTFGIYLPIQKLDPLNAVVAIVQSLRLSLYSDQRFRSHNKPRLLPKTVEILGFPTSLATGVDLASSICSGVELARQLVATPANKLTPQTLADTAENIARDFGLELKILGRSECEALGMGSYLGVAQGAITAPKFIHLTYYPQGAVKRRLAIVGKGVTFDSGGYNLKVGTSQIEMMKYDMGGSAAVLGVARTIGEMQPKDVEVHMIIAACENMISGSAIHPGDILVASNGKTIEVNNTDAEGRLTLADALVYACCLKPDAVVDIATLTGACVIALGDQIAGLWSTNDELASQLVDAGLEAGELLWRMPLHTPYKQGLRSTIADMKNTGARPGSSITAALFLKEFITNETDWAHLDIAGTVWSDRGRNQDPPGATGFGVRTLVNWICANSAA</sequence>
<evidence type="ECO:0000256" key="4">
    <source>
        <dbReference type="ARBA" id="ARBA00022438"/>
    </source>
</evidence>
<evidence type="ECO:0000256" key="5">
    <source>
        <dbReference type="ARBA" id="ARBA00022670"/>
    </source>
</evidence>
<evidence type="ECO:0000256" key="3">
    <source>
        <dbReference type="ARBA" id="ARBA00009528"/>
    </source>
</evidence>
<evidence type="ECO:0000256" key="2">
    <source>
        <dbReference type="ARBA" id="ARBA00001585"/>
    </source>
</evidence>
<evidence type="ECO:0000259" key="7">
    <source>
        <dbReference type="PROSITE" id="PS00631"/>
    </source>
</evidence>
<dbReference type="SUPFAM" id="SSF53187">
    <property type="entry name" value="Zn-dependent exopeptidases"/>
    <property type="match status" value="1"/>
</dbReference>
<dbReference type="GO" id="GO:0006508">
    <property type="term" value="P:proteolysis"/>
    <property type="evidence" value="ECO:0007669"/>
    <property type="project" value="UniProtKB-KW"/>
</dbReference>
<dbReference type="InterPro" id="IPR008283">
    <property type="entry name" value="Peptidase_M17_N"/>
</dbReference>